<dbReference type="InterPro" id="IPR007138">
    <property type="entry name" value="ABM_dom"/>
</dbReference>
<keyword evidence="3" id="KW-1185">Reference proteome</keyword>
<evidence type="ECO:0000313" key="2">
    <source>
        <dbReference type="EMBL" id="SUN76166.1"/>
    </source>
</evidence>
<dbReference type="PANTHER" id="PTHR33336">
    <property type="entry name" value="QUINOL MONOOXYGENASE YGIN-RELATED"/>
    <property type="match status" value="1"/>
</dbReference>
<keyword evidence="2" id="KW-0560">Oxidoreductase</keyword>
<dbReference type="SUPFAM" id="SSF54909">
    <property type="entry name" value="Dimeric alpha+beta barrel"/>
    <property type="match status" value="2"/>
</dbReference>
<dbReference type="InterPro" id="IPR011008">
    <property type="entry name" value="Dimeric_a/b-barrel"/>
</dbReference>
<protein>
    <submittedName>
        <fullName evidence="2">Antibiotic biosynthesis monooxygenase</fullName>
    </submittedName>
</protein>
<evidence type="ECO:0000259" key="1">
    <source>
        <dbReference type="PROSITE" id="PS51725"/>
    </source>
</evidence>
<proteinExistence type="predicted"/>
<keyword evidence="2" id="KW-0503">Monooxygenase</keyword>
<organism evidence="2 3">
    <name type="scientific">Streptococcus massiliensis</name>
    <dbReference type="NCBI Taxonomy" id="313439"/>
    <lineage>
        <taxon>Bacteria</taxon>
        <taxon>Bacillati</taxon>
        <taxon>Bacillota</taxon>
        <taxon>Bacilli</taxon>
        <taxon>Lactobacillales</taxon>
        <taxon>Streptococcaceae</taxon>
        <taxon>Streptococcus</taxon>
    </lineage>
</organism>
<dbReference type="EMBL" id="UHFR01000005">
    <property type="protein sequence ID" value="SUN76166.1"/>
    <property type="molecule type" value="Genomic_DNA"/>
</dbReference>
<reference evidence="2" key="1">
    <citation type="submission" date="2018-06" db="EMBL/GenBank/DDBJ databases">
        <authorList>
            <consortium name="Pathogen Informatics"/>
            <person name="Doyle S."/>
        </authorList>
    </citation>
    <scope>NUCLEOTIDE SEQUENCE [LARGE SCALE GENOMIC DNA]</scope>
    <source>
        <strain evidence="2">NCTC13765</strain>
    </source>
</reference>
<gene>
    <name evidence="2" type="ORF">NCTC13765_00627</name>
</gene>
<dbReference type="PROSITE" id="PS51725">
    <property type="entry name" value="ABM"/>
    <property type="match status" value="2"/>
</dbReference>
<dbReference type="Proteomes" id="UP000254634">
    <property type="component" value="Unassembled WGS sequence"/>
</dbReference>
<evidence type="ECO:0000313" key="3">
    <source>
        <dbReference type="Proteomes" id="UP000254634"/>
    </source>
</evidence>
<accession>A0A380KZ04</accession>
<sequence length="220" mass="25263">MKPTIHFFELTYDVEHYPMFKEVGKENLLTSHETEPGTLAMYASHLATDKNCARVFEIYENEAAYESHRQSPQFQNYVKTAGSLLMERLAYDLVPELLLEKDQPLVETTDRELTVKLAKLTLKADQVDQFRKVVFAEMKAAIDKEAGVLAMYATHVAGQEEHWIFFEVYKNSAAYDFHRETPHFKEYISKTADMVLDKCLINLVNETAVSKGGLRLERGS</sequence>
<dbReference type="STRING" id="1123307.GCA_000380065_01770"/>
<dbReference type="RefSeq" id="WP_018372485.1">
    <property type="nucleotide sequence ID" value="NZ_UHFR01000005.1"/>
</dbReference>
<dbReference type="AlphaFoldDB" id="A0A380KZ04"/>
<name>A0A380KZ04_9STRE</name>
<dbReference type="GO" id="GO:0004497">
    <property type="term" value="F:monooxygenase activity"/>
    <property type="evidence" value="ECO:0007669"/>
    <property type="project" value="UniProtKB-KW"/>
</dbReference>
<dbReference type="PANTHER" id="PTHR33336:SF3">
    <property type="entry name" value="ABM DOMAIN-CONTAINING PROTEIN"/>
    <property type="match status" value="1"/>
</dbReference>
<dbReference type="OrthoDB" id="9812754at2"/>
<dbReference type="Pfam" id="PF03992">
    <property type="entry name" value="ABM"/>
    <property type="match status" value="2"/>
</dbReference>
<feature type="domain" description="ABM" evidence="1">
    <location>
        <begin position="2"/>
        <end position="93"/>
    </location>
</feature>
<dbReference type="InterPro" id="IPR050744">
    <property type="entry name" value="AI-2_Isomerase_LsrG"/>
</dbReference>
<dbReference type="Gene3D" id="3.30.70.100">
    <property type="match status" value="1"/>
</dbReference>
<feature type="domain" description="ABM" evidence="1">
    <location>
        <begin position="114"/>
        <end position="204"/>
    </location>
</feature>